<feature type="domain" description="PI3K/PI4K catalytic" evidence="5">
    <location>
        <begin position="922"/>
        <end position="1001"/>
    </location>
</feature>
<dbReference type="Proteomes" id="UP000264353">
    <property type="component" value="Chromosome A5"/>
</dbReference>
<dbReference type="PANTHER" id="PTHR10048:SF15">
    <property type="entry name" value="PHOSPHATIDYLINOSITOL 4-KINASE ALPHA"/>
    <property type="match status" value="1"/>
</dbReference>
<name>A0A397ZAI7_BRACM</name>
<feature type="compositionally biased region" description="Low complexity" evidence="4">
    <location>
        <begin position="208"/>
        <end position="218"/>
    </location>
</feature>
<dbReference type="InterPro" id="IPR036940">
    <property type="entry name" value="PI3/4_kinase_cat_sf"/>
</dbReference>
<dbReference type="InterPro" id="IPR011009">
    <property type="entry name" value="Kinase-like_dom_sf"/>
</dbReference>
<dbReference type="SUPFAM" id="SSF56112">
    <property type="entry name" value="Protein kinase-like (PK-like)"/>
    <property type="match status" value="1"/>
</dbReference>
<dbReference type="InterPro" id="IPR045495">
    <property type="entry name" value="PI4K_N"/>
</dbReference>
<evidence type="ECO:0000313" key="7">
    <source>
        <dbReference type="Proteomes" id="UP000264353"/>
    </source>
</evidence>
<evidence type="ECO:0000256" key="1">
    <source>
        <dbReference type="ARBA" id="ARBA00006209"/>
    </source>
</evidence>
<dbReference type="Pfam" id="PF19274">
    <property type="entry name" value="PI4K_N"/>
    <property type="match status" value="1"/>
</dbReference>
<feature type="compositionally biased region" description="Polar residues" evidence="4">
    <location>
        <begin position="190"/>
        <end position="207"/>
    </location>
</feature>
<comment type="similarity">
    <text evidence="1">Belongs to the PI3/PI4-kinase family. Type III PI4K subfamily.</text>
</comment>
<dbReference type="EMBL" id="CM010632">
    <property type="protein sequence ID" value="RID62647.1"/>
    <property type="molecule type" value="Genomic_DNA"/>
</dbReference>
<dbReference type="InterPro" id="IPR016024">
    <property type="entry name" value="ARM-type_fold"/>
</dbReference>
<evidence type="ECO:0000256" key="3">
    <source>
        <dbReference type="ARBA" id="ARBA00022777"/>
    </source>
</evidence>
<reference evidence="6 7" key="1">
    <citation type="submission" date="2018-06" db="EMBL/GenBank/DDBJ databases">
        <title>WGS assembly of Brassica rapa FPsc.</title>
        <authorList>
            <person name="Bowman J."/>
            <person name="Kohchi T."/>
            <person name="Yamato K."/>
            <person name="Jenkins J."/>
            <person name="Shu S."/>
            <person name="Ishizaki K."/>
            <person name="Yamaoka S."/>
            <person name="Nishihama R."/>
            <person name="Nakamura Y."/>
            <person name="Berger F."/>
            <person name="Adam C."/>
            <person name="Aki S."/>
            <person name="Althoff F."/>
            <person name="Araki T."/>
            <person name="Arteaga-Vazquez M."/>
            <person name="Balasubrmanian S."/>
            <person name="Bauer D."/>
            <person name="Boehm C."/>
            <person name="Briginshaw L."/>
            <person name="Caballero-Perez J."/>
            <person name="Catarino B."/>
            <person name="Chen F."/>
            <person name="Chiyoda S."/>
            <person name="Chovatia M."/>
            <person name="Davies K."/>
            <person name="Delmans M."/>
            <person name="Demura T."/>
            <person name="Dierschke T."/>
            <person name="Dolan L."/>
            <person name="Dorantes-Acosta A."/>
            <person name="Eklund D."/>
            <person name="Florent S."/>
            <person name="Flores-Sandoval E."/>
            <person name="Fujiyama A."/>
            <person name="Fukuzawa H."/>
            <person name="Galik B."/>
            <person name="Grimanelli D."/>
            <person name="Grimwood J."/>
            <person name="Grossniklaus U."/>
            <person name="Hamada T."/>
            <person name="Haseloff J."/>
            <person name="Hetherington A."/>
            <person name="Higo A."/>
            <person name="Hirakawa Y."/>
            <person name="Hundley H."/>
            <person name="Ikeda Y."/>
            <person name="Inoue K."/>
            <person name="Inoue S."/>
            <person name="Ishida S."/>
            <person name="Jia Q."/>
            <person name="Kakita M."/>
            <person name="Kanazawa T."/>
            <person name="Kawai Y."/>
            <person name="Kawashima T."/>
            <person name="Kennedy M."/>
            <person name="Kinose K."/>
            <person name="Kinoshita T."/>
            <person name="Kohara Y."/>
            <person name="Koide E."/>
            <person name="Komatsu K."/>
            <person name="Kopischke S."/>
            <person name="Kubo M."/>
            <person name="Kyozuka J."/>
            <person name="Lagercrantz U."/>
            <person name="Lin S."/>
            <person name="Lindquist E."/>
            <person name="Lipzen A."/>
            <person name="Lu C."/>
            <person name="Luna E."/>
            <person name="Martienssen R."/>
            <person name="Minamino N."/>
            <person name="Mizutani M."/>
            <person name="Mizutani M."/>
            <person name="Mochizuki N."/>
            <person name="Monte I."/>
            <person name="Mosher R."/>
            <person name="Nagasaki H."/>
            <person name="Nakagami H."/>
            <person name="Naramoto S."/>
            <person name="Nishitani K."/>
            <person name="Ohtani M."/>
            <person name="Okamoto T."/>
            <person name="Okumura M."/>
            <person name="Phillips J."/>
            <person name="Pollak B."/>
            <person name="Reinders A."/>
            <person name="Roevekamp M."/>
            <person name="Sano R."/>
            <person name="Sawa S."/>
            <person name="Schmid M."/>
            <person name="Shirakawa M."/>
            <person name="Solano R."/>
            <person name="Spunde A."/>
            <person name="Suetsugu N."/>
            <person name="Sugano S."/>
            <person name="Sugiyama A."/>
            <person name="Sun R."/>
            <person name="Suzuki Y."/>
            <person name="Takenaka M."/>
            <person name="Takezawa D."/>
            <person name="Tomogane H."/>
            <person name="Tsuzuki M."/>
            <person name="Ueda T."/>
            <person name="Umeda M."/>
            <person name="Ward J."/>
            <person name="Watanabe Y."/>
            <person name="Yazaki K."/>
            <person name="Yokoyama R."/>
            <person name="Yoshitake Y."/>
            <person name="Yotsui I."/>
            <person name="Zachgo S."/>
            <person name="Schmutz J."/>
        </authorList>
    </citation>
    <scope>NUCLEOTIDE SEQUENCE [LARGE SCALE GENOMIC DNA]</scope>
    <source>
        <strain evidence="7">cv. B-3</strain>
    </source>
</reference>
<dbReference type="PANTHER" id="PTHR10048">
    <property type="entry name" value="PHOSPHATIDYLINOSITOL KINASE"/>
    <property type="match status" value="1"/>
</dbReference>
<dbReference type="SUPFAM" id="SSF48371">
    <property type="entry name" value="ARM repeat"/>
    <property type="match status" value="1"/>
</dbReference>
<dbReference type="AlphaFoldDB" id="A0A397ZAI7"/>
<evidence type="ECO:0000259" key="5">
    <source>
        <dbReference type="PROSITE" id="PS50290"/>
    </source>
</evidence>
<evidence type="ECO:0000256" key="2">
    <source>
        <dbReference type="ARBA" id="ARBA00022679"/>
    </source>
</evidence>
<evidence type="ECO:0000256" key="4">
    <source>
        <dbReference type="SAM" id="MobiDB-lite"/>
    </source>
</evidence>
<protein>
    <recommendedName>
        <fullName evidence="5">PI3K/PI4K catalytic domain-containing protein</fullName>
    </recommendedName>
</protein>
<dbReference type="InterPro" id="IPR000403">
    <property type="entry name" value="PI3/4_kinase_cat_dom"/>
</dbReference>
<keyword evidence="3" id="KW-0418">Kinase</keyword>
<evidence type="ECO:0000313" key="6">
    <source>
        <dbReference type="EMBL" id="RID62647.1"/>
    </source>
</evidence>
<dbReference type="PROSITE" id="PS50290">
    <property type="entry name" value="PI3_4_KINASE_3"/>
    <property type="match status" value="1"/>
</dbReference>
<keyword evidence="2" id="KW-0808">Transferase</keyword>
<dbReference type="GO" id="GO:0046854">
    <property type="term" value="P:phosphatidylinositol phosphate biosynthetic process"/>
    <property type="evidence" value="ECO:0007669"/>
    <property type="project" value="InterPro"/>
</dbReference>
<proteinExistence type="inferred from homology"/>
<organism evidence="6 7">
    <name type="scientific">Brassica campestris</name>
    <name type="common">Field mustard</name>
    <dbReference type="NCBI Taxonomy" id="3711"/>
    <lineage>
        <taxon>Eukaryota</taxon>
        <taxon>Viridiplantae</taxon>
        <taxon>Streptophyta</taxon>
        <taxon>Embryophyta</taxon>
        <taxon>Tracheophyta</taxon>
        <taxon>Spermatophyta</taxon>
        <taxon>Magnoliopsida</taxon>
        <taxon>eudicotyledons</taxon>
        <taxon>Gunneridae</taxon>
        <taxon>Pentapetalae</taxon>
        <taxon>rosids</taxon>
        <taxon>malvids</taxon>
        <taxon>Brassicales</taxon>
        <taxon>Brassicaceae</taxon>
        <taxon>Brassiceae</taxon>
        <taxon>Brassica</taxon>
    </lineage>
</organism>
<feature type="region of interest" description="Disordered" evidence="4">
    <location>
        <begin position="182"/>
        <end position="218"/>
    </location>
</feature>
<gene>
    <name evidence="6" type="ORF">BRARA_E01706</name>
</gene>
<sequence>MEALTELCDIIAENPKQFSEKLAWICGRCPQTEWLLAESPRVSRSHLNAVLAVARIISKNPESTDTRAKSVVTDFLSSAVPASFRRSFWPHSFPSHSISAFYSDFLTYLSCAAHLSPEFATEVARFTGEVVIAATSCRESDGGDPSISKAFLVALSQNFPSILQSDGDKLITMLLDQFVVSPSPKEHQRQQNSDETSSAHSSAQTEESSPGSTVSSMSSSVVVNGGSIVWKSGVDQLSFGFSEGSGGSNPVFTQQVASFEDESIESLEMQEISFRLITHILDKVKIDSKLLDQVSFIAKKQLQSMSAFLKSRKRDWNEQGPVLKTRVNAKLSVYHAAAKMKIKSLVSLETDGKTSKRLVLETLALLLDAADACLTSVWRKMKACEELFGSLLSGIAKIAVARGGQPLRVLLIRLKPLVLAVCSQPDTWASNQGAMIESIFKTSCEIIESGWDKDRAPVDTFIMGLASSIRERNDYEEQVDKEKHVPAVQLNVIRLLADLNVAVKKPDVADMILPLFIESLEEGDASTPSFLRLQLLDAVSRIATLGFEKSYRETVVLMTRSYLSKLSSVGAVESKTSAPEATTERVETLPAGFLTIASGLTDTKLRSDYRHRLLSLCSDVGLAAESKSGGSGVDFLGPLLPAVAEICSDFDPTLDVEPSLLKLFRNLWFYIALFGLAPPILKAPTPAVKSTSNSANSSGSMSGLQAVGGPYMWNTQWALAVQRISQGTPPLVVSSVKWLEDELELNALHNPGSRRGNGNEKFCSCQTQGNMQKFRSGLQLLEDRIYRTSLGWFAHQPEWYDVNIPNFCQSEALSVSVFVHFLSSELSDSSQSDSKGKPRESGNLIDVTDHYHPVWGEMDNYTVGKEKRKQLLLMLCQHEADRLDVWAQPISSKDSPYSRLKISSEKWTEHAKTAFSVDPRVMKSKTWHQFVSLCVKGYLAARRYMDGIISTVQMMLESGLPCFSRGDPIGNLRKRFHPEMSEREAAHFMIHVCTDAYNKWTTAGYDLIQYLQQGIEK</sequence>
<dbReference type="Gene3D" id="1.10.1070.11">
    <property type="entry name" value="Phosphatidylinositol 3-/4-kinase, catalytic domain"/>
    <property type="match status" value="1"/>
</dbReference>
<accession>A0A397ZAI7</accession>
<dbReference type="GO" id="GO:0016301">
    <property type="term" value="F:kinase activity"/>
    <property type="evidence" value="ECO:0007669"/>
    <property type="project" value="UniProtKB-KW"/>
</dbReference>
<dbReference type="InterPro" id="IPR015433">
    <property type="entry name" value="PI3/4_kinase"/>
</dbReference>